<name>A0A7R9U3F9_9STRA</name>
<keyword evidence="1" id="KW-0547">Nucleotide-binding</keyword>
<protein>
    <submittedName>
        <fullName evidence="4">Uncharacterized protein</fullName>
    </submittedName>
</protein>
<accession>A0A7R9U3F9</accession>
<dbReference type="Gene3D" id="3.30.30.30">
    <property type="match status" value="1"/>
</dbReference>
<feature type="compositionally biased region" description="Acidic residues" evidence="3">
    <location>
        <begin position="426"/>
        <end position="435"/>
    </location>
</feature>
<dbReference type="Gene3D" id="3.30.420.40">
    <property type="match status" value="2"/>
</dbReference>
<dbReference type="PRINTS" id="PR00301">
    <property type="entry name" value="HEATSHOCK70"/>
</dbReference>
<dbReference type="GO" id="GO:0005829">
    <property type="term" value="C:cytosol"/>
    <property type="evidence" value="ECO:0007669"/>
    <property type="project" value="TreeGrafter"/>
</dbReference>
<keyword evidence="2" id="KW-0067">ATP-binding</keyword>
<dbReference type="GO" id="GO:0005524">
    <property type="term" value="F:ATP binding"/>
    <property type="evidence" value="ECO:0007669"/>
    <property type="project" value="UniProtKB-KW"/>
</dbReference>
<dbReference type="EMBL" id="HBEA01003772">
    <property type="protein sequence ID" value="CAD8253346.1"/>
    <property type="molecule type" value="Transcribed_RNA"/>
</dbReference>
<dbReference type="SUPFAM" id="SSF100934">
    <property type="entry name" value="Heat shock protein 70kD (HSP70), C-terminal subdomain"/>
    <property type="match status" value="2"/>
</dbReference>
<dbReference type="GO" id="GO:0140662">
    <property type="term" value="F:ATP-dependent protein folding chaperone"/>
    <property type="evidence" value="ECO:0007669"/>
    <property type="project" value="InterPro"/>
</dbReference>
<sequence length="845" mass="91929">MSVAGVDLGSAWCLIATAARGGVDVCLNEASARKNAAMVCFADGQRHIGLNAESVVRSNYLSTVNNMRNIIGRKFDEDDIPMQATFCGAELVPLEDGFVGVKVPYGDGEKVLRPEQVVASLLGHLHSVAANSKSGIVPRYTAIGIPSYYTDTQRRALLNACKIADVNCLQLIHESTAIALEYGIFRSARKEFPEDKETKVLFLDMGASDFTATVVAFRNGELRVLSSCSDRTLGGRLFDFAIAKKICADFKDKYKNLSGDPEKDKKTFYKVLQAAEKAKKTISPHGVDEAPIYIEFLMDDYDFSGALKLEEFNRLTADLIERIDGPIQQALSEAGIDSPAELDAVEVVGGASRIRAVKERFQQIIGDGCRITTTMNADETVTRGAAMACALLAPVVRSMPFDIKDVYPFPVQLHIEGGAEAMGDAKEDDDDEDDGGAAPASSGSAVQSLFDRGFTIGATRKLVLRRQSSFNVSTTYPETAHSNAAGGLPRNANTAIAQFSVAGVSQEGGSSKIKVFLGTDTSGIVRVKEAVALEPMPEEEKPAEEPAKDGEEMDVDKKEGEDSDAKESAPVKKRKFRRRELPVTTTAPGLTAAQLQEACELEQAMLAQDEERRQTANIKNDLEAYIYGQRDAIIDSLKEYITAEEKESFNKALMEMEDWLYDDGYDATKEVYLEKLAGLKKLGDPINARLFESQNRQKAADDLKSVIQSFMAVANSTESKYAHLGDDDRKTIRDEVSLAEDWLLAGLSNQSSLPLNQDPVITVAQMQERVQNIRRVCQPIASKPKPKPKPAAKAEPEPEPEPAKGENGDKGAEGGEEPMDSDPADENAGNEGKNADNAEEMDVEK</sequence>
<dbReference type="FunFam" id="3.90.640.10:FF:000003">
    <property type="entry name" value="Molecular chaperone DnaK"/>
    <property type="match status" value="1"/>
</dbReference>
<feature type="compositionally biased region" description="Basic and acidic residues" evidence="3">
    <location>
        <begin position="538"/>
        <end position="570"/>
    </location>
</feature>
<dbReference type="InterPro" id="IPR029048">
    <property type="entry name" value="HSP70_C_sf"/>
</dbReference>
<evidence type="ECO:0000256" key="1">
    <source>
        <dbReference type="ARBA" id="ARBA00022741"/>
    </source>
</evidence>
<proteinExistence type="predicted"/>
<dbReference type="InterPro" id="IPR013126">
    <property type="entry name" value="Hsp_70_fam"/>
</dbReference>
<dbReference type="AlphaFoldDB" id="A0A7R9U3F9"/>
<dbReference type="Gene3D" id="2.60.34.10">
    <property type="entry name" value="Substrate Binding Domain Of DNAk, Chain A, domain 1"/>
    <property type="match status" value="1"/>
</dbReference>
<dbReference type="InterPro" id="IPR029047">
    <property type="entry name" value="HSP70_peptide-bd_sf"/>
</dbReference>
<dbReference type="Pfam" id="PF00012">
    <property type="entry name" value="HSP70"/>
    <property type="match status" value="2"/>
</dbReference>
<feature type="compositionally biased region" description="Acidic residues" evidence="3">
    <location>
        <begin position="814"/>
        <end position="825"/>
    </location>
</feature>
<dbReference type="InterPro" id="IPR043129">
    <property type="entry name" value="ATPase_NBD"/>
</dbReference>
<dbReference type="FunFam" id="1.20.1270.10:FF:000002">
    <property type="entry name" value="Heat shock 70 kDa protein 4"/>
    <property type="match status" value="1"/>
</dbReference>
<evidence type="ECO:0000256" key="3">
    <source>
        <dbReference type="SAM" id="MobiDB-lite"/>
    </source>
</evidence>
<dbReference type="SUPFAM" id="SSF53067">
    <property type="entry name" value="Actin-like ATPase domain"/>
    <property type="match status" value="2"/>
</dbReference>
<feature type="region of interest" description="Disordered" evidence="3">
    <location>
        <begin position="423"/>
        <end position="444"/>
    </location>
</feature>
<gene>
    <name evidence="4" type="ORF">PPYR1160_LOCUS2838</name>
</gene>
<organism evidence="4">
    <name type="scientific">Pinguiococcus pyrenoidosus</name>
    <dbReference type="NCBI Taxonomy" id="172671"/>
    <lineage>
        <taxon>Eukaryota</taxon>
        <taxon>Sar</taxon>
        <taxon>Stramenopiles</taxon>
        <taxon>Ochrophyta</taxon>
        <taxon>Pinguiophyceae</taxon>
        <taxon>Pinguiochrysidales</taxon>
        <taxon>Pinguiochrysidaceae</taxon>
        <taxon>Pinguiococcus</taxon>
    </lineage>
</organism>
<feature type="region of interest" description="Disordered" evidence="3">
    <location>
        <begin position="777"/>
        <end position="845"/>
    </location>
</feature>
<reference evidence="4" key="1">
    <citation type="submission" date="2021-01" db="EMBL/GenBank/DDBJ databases">
        <authorList>
            <person name="Corre E."/>
            <person name="Pelletier E."/>
            <person name="Niang G."/>
            <person name="Scheremetjew M."/>
            <person name="Finn R."/>
            <person name="Kale V."/>
            <person name="Holt S."/>
            <person name="Cochrane G."/>
            <person name="Meng A."/>
            <person name="Brown T."/>
            <person name="Cohen L."/>
        </authorList>
    </citation>
    <scope>NUCLEOTIDE SEQUENCE</scope>
    <source>
        <strain evidence="4">CCMP2078</strain>
    </source>
</reference>
<dbReference type="PANTHER" id="PTHR45639">
    <property type="entry name" value="HSC70CB, ISOFORM G-RELATED"/>
    <property type="match status" value="1"/>
</dbReference>
<dbReference type="GO" id="GO:0005634">
    <property type="term" value="C:nucleus"/>
    <property type="evidence" value="ECO:0007669"/>
    <property type="project" value="TreeGrafter"/>
</dbReference>
<dbReference type="PANTHER" id="PTHR45639:SF4">
    <property type="entry name" value="HSC70CB, ISOFORM G"/>
    <property type="match status" value="1"/>
</dbReference>
<feature type="compositionally biased region" description="Basic and acidic residues" evidence="3">
    <location>
        <begin position="792"/>
        <end position="813"/>
    </location>
</feature>
<dbReference type="Gene3D" id="3.90.640.10">
    <property type="entry name" value="Actin, Chain A, domain 4"/>
    <property type="match status" value="1"/>
</dbReference>
<evidence type="ECO:0000313" key="4">
    <source>
        <dbReference type="EMBL" id="CAD8253346.1"/>
    </source>
</evidence>
<dbReference type="Gene3D" id="1.20.1270.10">
    <property type="match status" value="1"/>
</dbReference>
<evidence type="ECO:0000256" key="2">
    <source>
        <dbReference type="ARBA" id="ARBA00022840"/>
    </source>
</evidence>
<feature type="region of interest" description="Disordered" evidence="3">
    <location>
        <begin position="530"/>
        <end position="574"/>
    </location>
</feature>